<keyword evidence="7 14" id="KW-0732">Signal</keyword>
<evidence type="ECO:0000256" key="3">
    <source>
        <dbReference type="ARBA" id="ARBA00009592"/>
    </source>
</evidence>
<evidence type="ECO:0000256" key="11">
    <source>
        <dbReference type="ARBA" id="ARBA00023170"/>
    </source>
</evidence>
<keyword evidence="10 13" id="KW-0472">Membrane</keyword>
<name>A0A2P6R8X7_ROSCH</name>
<keyword evidence="9 13" id="KW-1133">Transmembrane helix</keyword>
<evidence type="ECO:0000313" key="17">
    <source>
        <dbReference type="Proteomes" id="UP000238479"/>
    </source>
</evidence>
<dbReference type="Proteomes" id="UP000238479">
    <property type="component" value="Chromosome 3"/>
</dbReference>
<evidence type="ECO:0000256" key="13">
    <source>
        <dbReference type="SAM" id="Phobius"/>
    </source>
</evidence>
<dbReference type="Pfam" id="PF08263">
    <property type="entry name" value="LRRNT_2"/>
    <property type="match status" value="1"/>
</dbReference>
<evidence type="ECO:0000256" key="4">
    <source>
        <dbReference type="ARBA" id="ARBA00022475"/>
    </source>
</evidence>
<evidence type="ECO:0000256" key="1">
    <source>
        <dbReference type="ARBA" id="ARBA00004236"/>
    </source>
</evidence>
<keyword evidence="12" id="KW-0325">Glycoprotein</keyword>
<evidence type="ECO:0000313" key="16">
    <source>
        <dbReference type="EMBL" id="PRQ42880.1"/>
    </source>
</evidence>
<dbReference type="SUPFAM" id="SSF52058">
    <property type="entry name" value="L domain-like"/>
    <property type="match status" value="2"/>
</dbReference>
<dbReference type="AlphaFoldDB" id="A0A2P6R8X7"/>
<dbReference type="InterPro" id="IPR013210">
    <property type="entry name" value="LRR_N_plant-typ"/>
</dbReference>
<proteinExistence type="inferred from homology"/>
<reference evidence="16 17" key="1">
    <citation type="journal article" date="2018" name="Nat. Genet.">
        <title>The Rosa genome provides new insights in the design of modern roses.</title>
        <authorList>
            <person name="Bendahmane M."/>
        </authorList>
    </citation>
    <scope>NUCLEOTIDE SEQUENCE [LARGE SCALE GENOMIC DNA]</scope>
    <source>
        <strain evidence="17">cv. Old Blush</strain>
    </source>
</reference>
<feature type="transmembrane region" description="Helical" evidence="13">
    <location>
        <begin position="1001"/>
        <end position="1021"/>
    </location>
</feature>
<evidence type="ECO:0000256" key="7">
    <source>
        <dbReference type="ARBA" id="ARBA00022729"/>
    </source>
</evidence>
<dbReference type="GO" id="GO:0005886">
    <property type="term" value="C:plasma membrane"/>
    <property type="evidence" value="ECO:0007669"/>
    <property type="project" value="UniProtKB-SubCell"/>
</dbReference>
<evidence type="ECO:0000256" key="8">
    <source>
        <dbReference type="ARBA" id="ARBA00022737"/>
    </source>
</evidence>
<keyword evidence="4" id="KW-1003">Cell membrane</keyword>
<keyword evidence="8" id="KW-0677">Repeat</keyword>
<evidence type="ECO:0000256" key="14">
    <source>
        <dbReference type="SAM" id="SignalP"/>
    </source>
</evidence>
<evidence type="ECO:0000256" key="2">
    <source>
        <dbReference type="ARBA" id="ARBA00004479"/>
    </source>
</evidence>
<organism evidence="16 17">
    <name type="scientific">Rosa chinensis</name>
    <name type="common">China rose</name>
    <dbReference type="NCBI Taxonomy" id="74649"/>
    <lineage>
        <taxon>Eukaryota</taxon>
        <taxon>Viridiplantae</taxon>
        <taxon>Streptophyta</taxon>
        <taxon>Embryophyta</taxon>
        <taxon>Tracheophyta</taxon>
        <taxon>Spermatophyta</taxon>
        <taxon>Magnoliopsida</taxon>
        <taxon>eudicotyledons</taxon>
        <taxon>Gunneridae</taxon>
        <taxon>Pentapetalae</taxon>
        <taxon>rosids</taxon>
        <taxon>fabids</taxon>
        <taxon>Rosales</taxon>
        <taxon>Rosaceae</taxon>
        <taxon>Rosoideae</taxon>
        <taxon>Rosoideae incertae sedis</taxon>
        <taxon>Rosa</taxon>
    </lineage>
</organism>
<evidence type="ECO:0000259" key="15">
    <source>
        <dbReference type="Pfam" id="PF08263"/>
    </source>
</evidence>
<keyword evidence="5" id="KW-0433">Leucine-rich repeat</keyword>
<dbReference type="OrthoDB" id="1394818at2759"/>
<dbReference type="Gramene" id="PRQ42880">
    <property type="protein sequence ID" value="PRQ42880"/>
    <property type="gene ID" value="RchiOBHm_Chr3g0462441"/>
</dbReference>
<dbReference type="SUPFAM" id="SSF52047">
    <property type="entry name" value="RNI-like"/>
    <property type="match status" value="1"/>
</dbReference>
<keyword evidence="6 13" id="KW-0812">Transmembrane</keyword>
<evidence type="ECO:0000256" key="6">
    <source>
        <dbReference type="ARBA" id="ARBA00022692"/>
    </source>
</evidence>
<comment type="caution">
    <text evidence="16">The sequence shown here is derived from an EMBL/GenBank/DDBJ whole genome shotgun (WGS) entry which is preliminary data.</text>
</comment>
<dbReference type="PANTHER" id="PTHR48061">
    <property type="entry name" value="LEUCINE-RICH REPEAT RECEPTOR PROTEIN KINASE EMS1-LIKE-RELATED"/>
    <property type="match status" value="1"/>
</dbReference>
<sequence>MRIPLLPWFFLIPFCCCALFHTIVVSGQCDSNEQQSLLLQLKNSLNFNTTFSTKLVKWNNASDYCLWEGVSCNQRCVTHLDLSNESISSGLDDSSALFSLQYIENLTLAFNDFKQSLIPSEINKLASLSYLNLSNAGFAGQIPIEISHLRRLVFLDLSTIYFPGIPALQLEHPNLNLLIGNLSEIVELHLDGVNISAQRAQWCQALSSSLPKLRVLSLSSCNLLGPIDVSLLKLQSLSEIRIESNNLSTPVPEFLSNFTNLTSLRLMNSGLLGTFPEKIFRVPTLQIIDLIGNQELQGSLPDFPKNGALQFLFLARTNFSGLLPESIGNLKMLSKVDLSNCNFTGPIPKSMESLTELVYVDMSANKLNGSVPLLSMAKNLTNINLSYNELTGQINSIRWENLINLDLRFNQLNGSIPVSLFSLPLLQKLLLSNNQFSGKLHEFANISSLDTVDLSSNNLEGTVPMSIFNLRGLKILSLSSNNFSGSFPLNSVQQLKNLSSLDLSYNSLSISYNSTNSSESSFPNITTLKLASGELRTFPNFLRDQSRLRYLDLSQNQIHGEIPNWIWKLNNLLQLNLSFNSLVTLEGPLTNLASSLSVLDLHSNQLQGQVPIFPPFATYLDYSRNSFTSSIPADIGDFFTYTLFLSLSSNKFQGSIPGSICNASYLQVLDLSNNSLTGIIPPCLTATGGTLVVLNLRRNKLAGRIPDRFPGHCTLKTLDFSGNLLEGQFPKSLANCRVLEVLNLGNNEIRDTFPCLLKNISTLRVLVLRSNQFFGRLGCSNTTGTWPMLQIVDIAHNNFSGEIPGKCLTTWQAMMGNEDAQSSIDHLQFPVFRFSDGLNYQDAITVTTKGLELEFVKILTVFTSIDISCNNFNGSIPAEVGQLKALYGLNMSNNALTGTIPSSLGNLTQIESLDFSSNSLSGPIPPQLTQLTFLSFLNLSDNQLVGMIPIGTQFQTFSSDSFEDNEGLCGTPLSVKCSNSSPSPDAPSNEKESGGFDWQSIYTGLGFGVGAGVVVILLMLWEEGRNWMDYSIDKILLVLLPMMGFSYKTRHEWDDDGEEDYEQDSMYFTGDYDQDEIESEDKGIQGPFCVFCSKFDISRKSPIHNPNCTCHLSPPMSSTSSSSSSFSS</sequence>
<dbReference type="OMA" id="HYEDETP"/>
<dbReference type="InterPro" id="IPR046956">
    <property type="entry name" value="RLP23-like"/>
</dbReference>
<feature type="domain" description="Leucine-rich repeat-containing N-terminal plant-type" evidence="15">
    <location>
        <begin position="32"/>
        <end position="73"/>
    </location>
</feature>
<dbReference type="Pfam" id="PF13855">
    <property type="entry name" value="LRR_8"/>
    <property type="match status" value="1"/>
</dbReference>
<evidence type="ECO:0000256" key="10">
    <source>
        <dbReference type="ARBA" id="ARBA00023136"/>
    </source>
</evidence>
<dbReference type="Gene3D" id="3.80.10.10">
    <property type="entry name" value="Ribonuclease Inhibitor"/>
    <property type="match status" value="6"/>
</dbReference>
<keyword evidence="17" id="KW-1185">Reference proteome</keyword>
<accession>A0A2P6R8X7</accession>
<dbReference type="PANTHER" id="PTHR48061:SF2">
    <property type="entry name" value="RECEPTOR LIKE PROTEIN 30-LIKE"/>
    <property type="match status" value="1"/>
</dbReference>
<dbReference type="FunFam" id="3.80.10.10:FF:000041">
    <property type="entry name" value="LRR receptor-like serine/threonine-protein kinase ERECTA"/>
    <property type="match status" value="1"/>
</dbReference>
<gene>
    <name evidence="16" type="ORF">RchiOBHm_Chr3g0462441</name>
</gene>
<dbReference type="InterPro" id="IPR032675">
    <property type="entry name" value="LRR_dom_sf"/>
</dbReference>
<comment type="subcellular location">
    <subcellularLocation>
        <location evidence="1">Cell membrane</location>
    </subcellularLocation>
    <subcellularLocation>
        <location evidence="2">Membrane</location>
        <topology evidence="2">Single-pass type I membrane protein</topology>
    </subcellularLocation>
</comment>
<dbReference type="Pfam" id="PF00560">
    <property type="entry name" value="LRR_1"/>
    <property type="match status" value="8"/>
</dbReference>
<feature type="chain" id="PRO_5015170433" evidence="14">
    <location>
        <begin position="19"/>
        <end position="1128"/>
    </location>
</feature>
<keyword evidence="11" id="KW-0675">Receptor</keyword>
<evidence type="ECO:0000256" key="5">
    <source>
        <dbReference type="ARBA" id="ARBA00022614"/>
    </source>
</evidence>
<evidence type="ECO:0000256" key="9">
    <source>
        <dbReference type="ARBA" id="ARBA00022989"/>
    </source>
</evidence>
<dbReference type="PRINTS" id="PR00019">
    <property type="entry name" value="LEURICHRPT"/>
</dbReference>
<dbReference type="FunFam" id="3.80.10.10:FF:000213">
    <property type="entry name" value="Tyrosine-sulfated glycopeptide receptor 1"/>
    <property type="match status" value="2"/>
</dbReference>
<dbReference type="EMBL" id="PDCK01000041">
    <property type="protein sequence ID" value="PRQ42880.1"/>
    <property type="molecule type" value="Genomic_DNA"/>
</dbReference>
<dbReference type="InterPro" id="IPR001611">
    <property type="entry name" value="Leu-rich_rpt"/>
</dbReference>
<feature type="signal peptide" evidence="14">
    <location>
        <begin position="1"/>
        <end position="18"/>
    </location>
</feature>
<comment type="similarity">
    <text evidence="3">Belongs to the RLP family.</text>
</comment>
<protein>
    <submittedName>
        <fullName evidence="16">Putative leucine-rich repeat-containing, plant-type, leucine-rich repeat domain, L</fullName>
    </submittedName>
</protein>
<dbReference type="SMR" id="A0A2P6R8X7"/>
<evidence type="ECO:0000256" key="12">
    <source>
        <dbReference type="ARBA" id="ARBA00023180"/>
    </source>
</evidence>